<dbReference type="HOGENOM" id="CLU_127924_1_0_1"/>
<dbReference type="PaxDb" id="4113-PGSC0003DMT400091782"/>
<proteinExistence type="predicted"/>
<dbReference type="EnsemblPlants" id="PGSC0003DMT400091782">
    <property type="protein sequence ID" value="PGSC0003DMT400091782"/>
    <property type="gene ID" value="PGSC0003DMG400041353"/>
</dbReference>
<reference evidence="1" key="2">
    <citation type="submission" date="2015-06" db="UniProtKB">
        <authorList>
            <consortium name="EnsemblPlants"/>
        </authorList>
    </citation>
    <scope>IDENTIFICATION</scope>
    <source>
        <strain evidence="1">DM1-3 516 R44</strain>
    </source>
</reference>
<dbReference type="AlphaFoldDB" id="M1DNE0"/>
<dbReference type="Proteomes" id="UP000011115">
    <property type="component" value="Unassembled WGS sequence"/>
</dbReference>
<organism evidence="1 2">
    <name type="scientific">Solanum tuberosum</name>
    <name type="common">Potato</name>
    <dbReference type="NCBI Taxonomy" id="4113"/>
    <lineage>
        <taxon>Eukaryota</taxon>
        <taxon>Viridiplantae</taxon>
        <taxon>Streptophyta</taxon>
        <taxon>Embryophyta</taxon>
        <taxon>Tracheophyta</taxon>
        <taxon>Spermatophyta</taxon>
        <taxon>Magnoliopsida</taxon>
        <taxon>eudicotyledons</taxon>
        <taxon>Gunneridae</taxon>
        <taxon>Pentapetalae</taxon>
        <taxon>asterids</taxon>
        <taxon>lamiids</taxon>
        <taxon>Solanales</taxon>
        <taxon>Solanaceae</taxon>
        <taxon>Solanoideae</taxon>
        <taxon>Solaneae</taxon>
        <taxon>Solanum</taxon>
    </lineage>
</organism>
<name>M1DNE0_SOLTU</name>
<sequence>MVFTDCAVEDRSATLVVIADELGDPPFNQLIAFSVLPLASSYNGSLGGIVLLCETNQRHADCSFPCLLIHFLQVFAYWNKGRCMSIRRVAKLASAIRRLSFLFLCSPFLRLSVYASSKISNT</sequence>
<reference evidence="2" key="1">
    <citation type="journal article" date="2011" name="Nature">
        <title>Genome sequence and analysis of the tuber crop potato.</title>
        <authorList>
            <consortium name="The Potato Genome Sequencing Consortium"/>
        </authorList>
    </citation>
    <scope>NUCLEOTIDE SEQUENCE [LARGE SCALE GENOMIC DNA]</scope>
    <source>
        <strain evidence="2">cv. DM1-3 516 R44</strain>
    </source>
</reference>
<keyword evidence="2" id="KW-1185">Reference proteome</keyword>
<dbReference type="Gramene" id="PGSC0003DMT400091782">
    <property type="protein sequence ID" value="PGSC0003DMT400091782"/>
    <property type="gene ID" value="PGSC0003DMG400041353"/>
</dbReference>
<protein>
    <submittedName>
        <fullName evidence="1">Uncharacterized protein</fullName>
    </submittedName>
</protein>
<dbReference type="InParanoid" id="M1DNE0"/>
<evidence type="ECO:0000313" key="2">
    <source>
        <dbReference type="Proteomes" id="UP000011115"/>
    </source>
</evidence>
<accession>M1DNE0</accession>
<evidence type="ECO:0000313" key="1">
    <source>
        <dbReference type="EnsemblPlants" id="PGSC0003DMT400091782"/>
    </source>
</evidence>